<name>A0A150WXI8_9BACT</name>
<dbReference type="STRING" id="333140.AWW68_18460"/>
<reference evidence="1 2" key="1">
    <citation type="submission" date="2016-01" db="EMBL/GenBank/DDBJ databases">
        <title>Genome sequencing of Roseivirga spongicola UST030701-084.</title>
        <authorList>
            <person name="Selvaratnam C."/>
            <person name="Thevarajoo S."/>
            <person name="Goh K.M."/>
            <person name="Ee R."/>
            <person name="Chan K.-G."/>
            <person name="Chong C.S."/>
        </authorList>
    </citation>
    <scope>NUCLEOTIDE SEQUENCE [LARGE SCALE GENOMIC DNA]</scope>
    <source>
        <strain evidence="1 2">UST030701-084</strain>
    </source>
</reference>
<comment type="caution">
    <text evidence="1">The sequence shown here is derived from an EMBL/GenBank/DDBJ whole genome shotgun (WGS) entry which is preliminary data.</text>
</comment>
<dbReference type="AlphaFoldDB" id="A0A150WXI8"/>
<accession>A0A150WXI8</accession>
<sequence length="93" mass="10034">MQLTETPTIKTFPAHLSTGGIVPGFQTDDKHKAFITDLIGFGNGLSGTHKMCIDVGTTSEVNGNLIWRAAKLKELGSNTCKQKVTKLTNCLEL</sequence>
<gene>
    <name evidence="1" type="ORF">AWW68_18460</name>
</gene>
<dbReference type="RefSeq" id="WP_068225178.1">
    <property type="nucleotide sequence ID" value="NZ_CP139724.1"/>
</dbReference>
<evidence type="ECO:0000313" key="1">
    <source>
        <dbReference type="EMBL" id="KYG71193.1"/>
    </source>
</evidence>
<dbReference type="Proteomes" id="UP000075606">
    <property type="component" value="Unassembled WGS sequence"/>
</dbReference>
<evidence type="ECO:0000313" key="2">
    <source>
        <dbReference type="Proteomes" id="UP000075606"/>
    </source>
</evidence>
<proteinExistence type="predicted"/>
<protein>
    <submittedName>
        <fullName evidence="1">Uncharacterized protein</fullName>
    </submittedName>
</protein>
<keyword evidence="2" id="KW-1185">Reference proteome</keyword>
<dbReference type="EMBL" id="LRPC01000033">
    <property type="protein sequence ID" value="KYG71193.1"/>
    <property type="molecule type" value="Genomic_DNA"/>
</dbReference>
<organism evidence="1 2">
    <name type="scientific">Roseivirga spongicola</name>
    <dbReference type="NCBI Taxonomy" id="333140"/>
    <lineage>
        <taxon>Bacteria</taxon>
        <taxon>Pseudomonadati</taxon>
        <taxon>Bacteroidota</taxon>
        <taxon>Cytophagia</taxon>
        <taxon>Cytophagales</taxon>
        <taxon>Roseivirgaceae</taxon>
        <taxon>Roseivirga</taxon>
    </lineage>
</organism>